<dbReference type="GO" id="GO:0050660">
    <property type="term" value="F:flavin adenine dinucleotide binding"/>
    <property type="evidence" value="ECO:0007669"/>
    <property type="project" value="InterPro"/>
</dbReference>
<dbReference type="AlphaFoldDB" id="A0A5C3L3J0"/>
<name>A0A5C3L3J0_COPMA</name>
<keyword evidence="2" id="KW-0274">FAD</keyword>
<dbReference type="PANTHER" id="PTHR43539">
    <property type="entry name" value="FLAVIN-BINDING MONOOXYGENASE-LIKE PROTEIN (AFU_ORTHOLOGUE AFUA_4G09220)"/>
    <property type="match status" value="1"/>
</dbReference>
<evidence type="ECO:0000256" key="3">
    <source>
        <dbReference type="ARBA" id="ARBA00023002"/>
    </source>
</evidence>
<evidence type="ECO:0000256" key="2">
    <source>
        <dbReference type="ARBA" id="ARBA00022827"/>
    </source>
</evidence>
<evidence type="ECO:0000313" key="4">
    <source>
        <dbReference type="EMBL" id="TFK22738.1"/>
    </source>
</evidence>
<dbReference type="GO" id="GO:0004499">
    <property type="term" value="F:N,N-dimethylaniline monooxygenase activity"/>
    <property type="evidence" value="ECO:0007669"/>
    <property type="project" value="InterPro"/>
</dbReference>
<sequence>MRPEGGVDQPASRTSSQVRGFTCSTWRSLNQQALEQEEPKFSANGHPPTLSSYWRDALALTWNFRTFESTSRITQFLTDRLAQAEISNVQLASSSSSNGSIKDAPPPAFAQLFPDLAWIQFLFTFDTVVGNCQGVVRLVPQVQGQGQAQTIHWKSHVILTTLVALHTHTPLTGAHRFDQTSYYTPPNVTTTKSPASTWDEKRKAELESFTVHHPTVLVIGAGQAGLTLAARFKYLGGPAVSCLLVEKNARVGDNWRDRYDALSLHDPVWYDHLPYLPFPETWPVYTPAKKLGDWLEHYADALELNVWTSSTVESAVQDAKSKLWTVKIRRKDGEHALTVKHVVFASGFVGDAYMPELPGKVGLDKFKGQILHSTEHRSAADHAGKKVLVIGACTSAHDICADYVQHGIAVTMYQRSSTYIVSSTGTRQLLAGLYSEQAGLSTETADLVNMSMVNWGMAGVNRRVALSLVGEGGVDHELVANLEKKGFKTNDGYRGTGPFGLVWVKGGGYYFDFGASGYIVDGRIKVESGHGGVASLSKEGVVFEDGKELEADVVVFCTGLSDARQGPIRRVCGDQVADACSDIWGLSDEGEIRGCWTEVGYEGLWNMMGNLGLCRIYSKHLALRKSLFFSLFIVDWLLQRSKPASKASAKIHIDRHYLHVLLALLSIVFNEAIVHANTLYPRTSHALLSSPSPFFSFV</sequence>
<dbReference type="Proteomes" id="UP000307440">
    <property type="component" value="Unassembled WGS sequence"/>
</dbReference>
<dbReference type="STRING" id="230819.A0A5C3L3J0"/>
<organism evidence="4 5">
    <name type="scientific">Coprinopsis marcescibilis</name>
    <name type="common">Agaric fungus</name>
    <name type="synonym">Psathyrella marcescibilis</name>
    <dbReference type="NCBI Taxonomy" id="230819"/>
    <lineage>
        <taxon>Eukaryota</taxon>
        <taxon>Fungi</taxon>
        <taxon>Dikarya</taxon>
        <taxon>Basidiomycota</taxon>
        <taxon>Agaricomycotina</taxon>
        <taxon>Agaricomycetes</taxon>
        <taxon>Agaricomycetidae</taxon>
        <taxon>Agaricales</taxon>
        <taxon>Agaricineae</taxon>
        <taxon>Psathyrellaceae</taxon>
        <taxon>Coprinopsis</taxon>
    </lineage>
</organism>
<dbReference type="Pfam" id="PF00743">
    <property type="entry name" value="FMO-like"/>
    <property type="match status" value="1"/>
</dbReference>
<keyword evidence="5" id="KW-1185">Reference proteome</keyword>
<dbReference type="InterPro" id="IPR020946">
    <property type="entry name" value="Flavin_mOase-like"/>
</dbReference>
<dbReference type="InterPro" id="IPR036188">
    <property type="entry name" value="FAD/NAD-bd_sf"/>
</dbReference>
<dbReference type="PANTHER" id="PTHR43539:SF26">
    <property type="entry name" value="MONOOXYGENASE, PUTATIVE-RELATED"/>
    <property type="match status" value="1"/>
</dbReference>
<dbReference type="SUPFAM" id="SSF51905">
    <property type="entry name" value="FAD/NAD(P)-binding domain"/>
    <property type="match status" value="2"/>
</dbReference>
<evidence type="ECO:0008006" key="6">
    <source>
        <dbReference type="Google" id="ProtNLM"/>
    </source>
</evidence>
<keyword evidence="3" id="KW-0560">Oxidoreductase</keyword>
<proteinExistence type="predicted"/>
<accession>A0A5C3L3J0</accession>
<reference evidence="4 5" key="1">
    <citation type="journal article" date="2019" name="Nat. Ecol. Evol.">
        <title>Megaphylogeny resolves global patterns of mushroom evolution.</title>
        <authorList>
            <person name="Varga T."/>
            <person name="Krizsan K."/>
            <person name="Foldi C."/>
            <person name="Dima B."/>
            <person name="Sanchez-Garcia M."/>
            <person name="Sanchez-Ramirez S."/>
            <person name="Szollosi G.J."/>
            <person name="Szarkandi J.G."/>
            <person name="Papp V."/>
            <person name="Albert L."/>
            <person name="Andreopoulos W."/>
            <person name="Angelini C."/>
            <person name="Antonin V."/>
            <person name="Barry K.W."/>
            <person name="Bougher N.L."/>
            <person name="Buchanan P."/>
            <person name="Buyck B."/>
            <person name="Bense V."/>
            <person name="Catcheside P."/>
            <person name="Chovatia M."/>
            <person name="Cooper J."/>
            <person name="Damon W."/>
            <person name="Desjardin D."/>
            <person name="Finy P."/>
            <person name="Geml J."/>
            <person name="Haridas S."/>
            <person name="Hughes K."/>
            <person name="Justo A."/>
            <person name="Karasinski D."/>
            <person name="Kautmanova I."/>
            <person name="Kiss B."/>
            <person name="Kocsube S."/>
            <person name="Kotiranta H."/>
            <person name="LaButti K.M."/>
            <person name="Lechner B.E."/>
            <person name="Liimatainen K."/>
            <person name="Lipzen A."/>
            <person name="Lukacs Z."/>
            <person name="Mihaltcheva S."/>
            <person name="Morgado L.N."/>
            <person name="Niskanen T."/>
            <person name="Noordeloos M.E."/>
            <person name="Ohm R.A."/>
            <person name="Ortiz-Santana B."/>
            <person name="Ovrebo C."/>
            <person name="Racz N."/>
            <person name="Riley R."/>
            <person name="Savchenko A."/>
            <person name="Shiryaev A."/>
            <person name="Soop K."/>
            <person name="Spirin V."/>
            <person name="Szebenyi C."/>
            <person name="Tomsovsky M."/>
            <person name="Tulloss R.E."/>
            <person name="Uehling J."/>
            <person name="Grigoriev I.V."/>
            <person name="Vagvolgyi C."/>
            <person name="Papp T."/>
            <person name="Martin F.M."/>
            <person name="Miettinen O."/>
            <person name="Hibbett D.S."/>
            <person name="Nagy L.G."/>
        </authorList>
    </citation>
    <scope>NUCLEOTIDE SEQUENCE [LARGE SCALE GENOMIC DNA]</scope>
    <source>
        <strain evidence="4 5">CBS 121175</strain>
    </source>
</reference>
<gene>
    <name evidence="4" type="ORF">FA15DRAFT_595487</name>
</gene>
<dbReference type="Gene3D" id="3.50.50.60">
    <property type="entry name" value="FAD/NAD(P)-binding domain"/>
    <property type="match status" value="1"/>
</dbReference>
<dbReference type="OrthoDB" id="74360at2759"/>
<protein>
    <recommendedName>
        <fullName evidence="6">FAD/NAD(P)-binding domain-containing protein</fullName>
    </recommendedName>
</protein>
<evidence type="ECO:0000313" key="5">
    <source>
        <dbReference type="Proteomes" id="UP000307440"/>
    </source>
</evidence>
<keyword evidence="1" id="KW-0285">Flavoprotein</keyword>
<evidence type="ECO:0000256" key="1">
    <source>
        <dbReference type="ARBA" id="ARBA00022630"/>
    </source>
</evidence>
<dbReference type="GO" id="GO:0050661">
    <property type="term" value="F:NADP binding"/>
    <property type="evidence" value="ECO:0007669"/>
    <property type="project" value="InterPro"/>
</dbReference>
<dbReference type="EMBL" id="ML210233">
    <property type="protein sequence ID" value="TFK22738.1"/>
    <property type="molecule type" value="Genomic_DNA"/>
</dbReference>
<dbReference type="InterPro" id="IPR050982">
    <property type="entry name" value="Auxin_biosynth/cation_transpt"/>
</dbReference>